<feature type="compositionally biased region" description="Low complexity" evidence="23">
    <location>
        <begin position="817"/>
        <end position="830"/>
    </location>
</feature>
<feature type="region of interest" description="Disordered" evidence="23">
    <location>
        <begin position="807"/>
        <end position="946"/>
    </location>
</feature>
<evidence type="ECO:0000256" key="15">
    <source>
        <dbReference type="ARBA" id="ARBA00023002"/>
    </source>
</evidence>
<dbReference type="Gene3D" id="3.50.50.60">
    <property type="entry name" value="FAD/NAD(P)-binding domain"/>
    <property type="match status" value="1"/>
</dbReference>
<feature type="compositionally biased region" description="Pro residues" evidence="23">
    <location>
        <begin position="775"/>
        <end position="787"/>
    </location>
</feature>
<dbReference type="PROSITE" id="PS50021">
    <property type="entry name" value="CH"/>
    <property type="match status" value="1"/>
</dbReference>
<reference evidence="26" key="1">
    <citation type="submission" date="2021-04" db="EMBL/GenBank/DDBJ databases">
        <authorList>
            <consortium name="Wellcome Sanger Institute Data Sharing"/>
        </authorList>
    </citation>
    <scope>NUCLEOTIDE SEQUENCE [LARGE SCALE GENOMIC DNA]</scope>
</reference>
<dbReference type="Gene3D" id="2.10.110.10">
    <property type="entry name" value="Cysteine Rich Protein"/>
    <property type="match status" value="1"/>
</dbReference>
<dbReference type="CDD" id="cd09439">
    <property type="entry name" value="LIM_Mical"/>
    <property type="match status" value="1"/>
</dbReference>
<keyword evidence="15" id="KW-0560">Oxidoreductase</keyword>
<evidence type="ECO:0000256" key="2">
    <source>
        <dbReference type="ARBA" id="ARBA00004123"/>
    </source>
</evidence>
<feature type="compositionally biased region" description="Pro residues" evidence="23">
    <location>
        <begin position="932"/>
        <end position="941"/>
    </location>
</feature>
<feature type="compositionally biased region" description="Basic and acidic residues" evidence="23">
    <location>
        <begin position="1059"/>
        <end position="1068"/>
    </location>
</feature>
<evidence type="ECO:0000256" key="21">
    <source>
        <dbReference type="ARBA" id="ARBA00049522"/>
    </source>
</evidence>
<dbReference type="InterPro" id="IPR036188">
    <property type="entry name" value="FAD/NAD-bd_sf"/>
</dbReference>
<evidence type="ECO:0000259" key="24">
    <source>
        <dbReference type="PROSITE" id="PS50021"/>
    </source>
</evidence>
<dbReference type="Pfam" id="PF01494">
    <property type="entry name" value="FAD_binding_3"/>
    <property type="match status" value="1"/>
</dbReference>
<reference evidence="26" key="3">
    <citation type="submission" date="2025-09" db="UniProtKB">
        <authorList>
            <consortium name="Ensembl"/>
        </authorList>
    </citation>
    <scope>IDENTIFICATION</scope>
</reference>
<dbReference type="PROSITE" id="PS50023">
    <property type="entry name" value="LIM_DOMAIN_2"/>
    <property type="match status" value="1"/>
</dbReference>
<sequence>MGETEDERMAQASVLFENFVQASTCKGTLQAFSILCRQLELDPLDYSNFYTSLKAAISTWKVKALWTKLDKRAQHKVYNQNKACLGTRCLIIGGGPCGLRTAIELALLGCKVVVIEKRDTFSRNNVLHLWPYTIQDLRGLGAKKFYGKFCAGSIDHISIRQLQLMLMKVSLILGVEVHVNVEFSKLLEPPAEQTDDSPGWRAEVRPSNHPVSDFDFDVVIGADGRKNTLDGFGRKEFRGKLAIAITANFVNRNTTAEAKVEEISGVAFIFNQKFFLELREETGIDLENIVYYKDNTHYFVMTAKKQSLLDKGVIINDYIETERLLSVDNVNQEALLSYAREAADFGTNYQLPSLDYAINHYGQPDVAMFDFTSMYASENAALIREKHGHQLVVALVGDSLLEPFWPMGTGCARGFLAAFDAAWMVKGWAQGRSPLEILAERESIYRLLPQTTTENISKNFEQYTIDPASRYPNLNSSCVRPHQVRHLFINGQQDSCHQERGAPTRRSVNLSRRESEVRPGRLLTWCQKQTQGYRGVDVTNLTSSWKNGLALCALMHRQRPEIIDYDSLNEEDVAGNNQLAFDLAEREFGIQPVTTGKEMAAEAEPDKLLMVLYLSKFYEAFRNSPGNDNGSREPDENSEEYPAKANLKMVNQPRKRIPRDDKKLEEDSVNKRRRKGNNYLSELSCHSAPPAGEEGELRENKVRSMATQLLAKFEENSSTAKIRSKSDEEQSDPSFSPPLSPSTTPLPLSEEEEEDEEEEEEEDRENPRFARPKDVPPPISLPPPRPKWQPSIYLRLLENPSAVAEQTTFLYSPKSPPLSRSPSPSGSTSPFSPPRSPSPNVSTRYYPECTSPDLTSRHFSASSLTVSDHDHSSERSETSAQQRLSAREFSRRSIKDRAVLLSSLFPGSSRPPPAPLSPLPKSQVDLSASPPSLSPPPPAPPSISASKCSTIYPVVHPVPEPAAQAGFSSVPLDTAGHKDKIMIDSSPYSSFADSEKTDQTSSLHVDSSTCNTKTSSALASSCFDESQELFSSLSDTNFENGHSSSSSAPVSLLHKKNYERRQESEKLQKTAQETCDDKNLDENDHMKCNGSCALETPRRISRKSIVRSESCPTGAPSYIKERTVGKVSSTIGAKAQLLAILYETDHRPNATPCVVRKDLAPGLGGSDVCHFCTKRVYVMERLSAEGYFFHRECFRCDVCNCTLRLGGHTFDSQEAKFYCKAHYAQRQSSIYTGRFKRRMDDRVTTSSLSSGTYSATGSVQIQPPGTLVSLLRRGLSWPRRASRAVCVLPRRLFGSVCESFTAVGSHVRSYSHDYVFLYELLSLGCPLLCMMHEVLGQIYQEPQLAQQQLTAHQFM</sequence>
<dbReference type="InterPro" id="IPR036872">
    <property type="entry name" value="CH_dom_sf"/>
</dbReference>
<accession>A0A671U1B7</accession>
<dbReference type="Pfam" id="PF00307">
    <property type="entry name" value="CH"/>
    <property type="match status" value="1"/>
</dbReference>
<keyword evidence="14" id="KW-0521">NADP</keyword>
<dbReference type="GO" id="GO:0046872">
    <property type="term" value="F:metal ion binding"/>
    <property type="evidence" value="ECO:0007669"/>
    <property type="project" value="UniProtKB-KW"/>
</dbReference>
<evidence type="ECO:0000256" key="23">
    <source>
        <dbReference type="SAM" id="MobiDB-lite"/>
    </source>
</evidence>
<gene>
    <name evidence="26" type="primary">MICAL2</name>
    <name evidence="26" type="synonym">mical2b</name>
</gene>
<dbReference type="GO" id="GO:0071949">
    <property type="term" value="F:FAD binding"/>
    <property type="evidence" value="ECO:0007669"/>
    <property type="project" value="InterPro"/>
</dbReference>
<dbReference type="FunFam" id="3.50.50.60:FF:000004">
    <property type="entry name" value="protein-methionine sulfoxide oxidase MICAL2 isoform X1"/>
    <property type="match status" value="1"/>
</dbReference>
<dbReference type="EC" id="1.14.13.225" evidence="6"/>
<dbReference type="InterPro" id="IPR002938">
    <property type="entry name" value="FAD-bd"/>
</dbReference>
<dbReference type="Ensembl" id="ENSSAUT00010007164.1">
    <property type="protein sequence ID" value="ENSSAUP00010006662.1"/>
    <property type="gene ID" value="ENSSAUG00010003371.1"/>
</dbReference>
<dbReference type="InterPro" id="IPR057494">
    <property type="entry name" value="Rossman_Mical"/>
</dbReference>
<evidence type="ECO:0000259" key="25">
    <source>
        <dbReference type="PROSITE" id="PS50023"/>
    </source>
</evidence>
<keyword evidence="12" id="KW-0274">FAD</keyword>
<evidence type="ECO:0000256" key="18">
    <source>
        <dbReference type="ARBA" id="ARBA00023054"/>
    </source>
</evidence>
<keyword evidence="9" id="KW-0285">Flavoprotein</keyword>
<keyword evidence="16" id="KW-0503">Monooxygenase</keyword>
<evidence type="ECO:0000256" key="20">
    <source>
        <dbReference type="ARBA" id="ARBA00023242"/>
    </source>
</evidence>
<comment type="catalytic activity">
    <reaction evidence="21">
        <text>L-methionyl-[F-actin] + NADPH + O2 + H(+) = L-methionyl-(R)-S-oxide-[F-actin] + NADP(+) + H2O</text>
        <dbReference type="Rhea" id="RHEA:51308"/>
        <dbReference type="Rhea" id="RHEA-COMP:12953"/>
        <dbReference type="Rhea" id="RHEA-COMP:12956"/>
        <dbReference type="ChEBI" id="CHEBI:15377"/>
        <dbReference type="ChEBI" id="CHEBI:15378"/>
        <dbReference type="ChEBI" id="CHEBI:15379"/>
        <dbReference type="ChEBI" id="CHEBI:16044"/>
        <dbReference type="ChEBI" id="CHEBI:45764"/>
        <dbReference type="ChEBI" id="CHEBI:57783"/>
        <dbReference type="ChEBI" id="CHEBI:58349"/>
        <dbReference type="EC" id="1.14.13.225"/>
    </reaction>
</comment>
<feature type="domain" description="Calponin-homology (CH)" evidence="24">
    <location>
        <begin position="516"/>
        <end position="619"/>
    </location>
</feature>
<keyword evidence="19" id="KW-0009">Actin-binding</keyword>
<evidence type="ECO:0000256" key="19">
    <source>
        <dbReference type="ARBA" id="ARBA00023203"/>
    </source>
</evidence>
<proteinExistence type="inferred from homology"/>
<evidence type="ECO:0000256" key="8">
    <source>
        <dbReference type="ARBA" id="ARBA00022553"/>
    </source>
</evidence>
<dbReference type="InParanoid" id="A0A671U1B7"/>
<evidence type="ECO:0000256" key="12">
    <source>
        <dbReference type="ARBA" id="ARBA00022827"/>
    </source>
</evidence>
<evidence type="ECO:0000256" key="17">
    <source>
        <dbReference type="ARBA" id="ARBA00023038"/>
    </source>
</evidence>
<evidence type="ECO:0000256" key="16">
    <source>
        <dbReference type="ARBA" id="ARBA00023033"/>
    </source>
</evidence>
<feature type="region of interest" description="Disordered" evidence="23">
    <location>
        <begin position="623"/>
        <end position="699"/>
    </location>
</feature>
<organism evidence="26 27">
    <name type="scientific">Sparus aurata</name>
    <name type="common">Gilthead sea bream</name>
    <dbReference type="NCBI Taxonomy" id="8175"/>
    <lineage>
        <taxon>Eukaryota</taxon>
        <taxon>Metazoa</taxon>
        <taxon>Chordata</taxon>
        <taxon>Craniata</taxon>
        <taxon>Vertebrata</taxon>
        <taxon>Euteleostomi</taxon>
        <taxon>Actinopterygii</taxon>
        <taxon>Neopterygii</taxon>
        <taxon>Teleostei</taxon>
        <taxon>Neoteleostei</taxon>
        <taxon>Acanthomorphata</taxon>
        <taxon>Eupercaria</taxon>
        <taxon>Spariformes</taxon>
        <taxon>Sparidae</taxon>
        <taxon>Sparus</taxon>
    </lineage>
</organism>
<feature type="compositionally biased region" description="Basic and acidic residues" evidence="23">
    <location>
        <begin position="658"/>
        <end position="670"/>
    </location>
</feature>
<feature type="region of interest" description="Disordered" evidence="23">
    <location>
        <begin position="713"/>
        <end position="789"/>
    </location>
</feature>
<evidence type="ECO:0000256" key="11">
    <source>
        <dbReference type="ARBA" id="ARBA00022753"/>
    </source>
</evidence>
<dbReference type="Proteomes" id="UP000472265">
    <property type="component" value="Chromosome 8"/>
</dbReference>
<dbReference type="Pfam" id="PF25413">
    <property type="entry name" value="Rossman_Mical"/>
    <property type="match status" value="1"/>
</dbReference>
<keyword evidence="10 22" id="KW-0479">Metal-binding</keyword>
<dbReference type="FunFam" id="1.10.418.10:FF:000023">
    <property type="entry name" value="EH domain-binding protein 1 isoform X1"/>
    <property type="match status" value="1"/>
</dbReference>
<dbReference type="GO" id="GO:0001947">
    <property type="term" value="P:heart looping"/>
    <property type="evidence" value="ECO:0007669"/>
    <property type="project" value="Ensembl"/>
</dbReference>
<feature type="compositionally biased region" description="Basic and acidic residues" evidence="23">
    <location>
        <begin position="765"/>
        <end position="774"/>
    </location>
</feature>
<dbReference type="SUPFAM" id="SSF47576">
    <property type="entry name" value="Calponin-homology domain, CH-domain"/>
    <property type="match status" value="1"/>
</dbReference>
<dbReference type="FunCoup" id="A0A671U1B7">
    <property type="interactions" value="331"/>
</dbReference>
<evidence type="ECO:0000256" key="9">
    <source>
        <dbReference type="ARBA" id="ARBA00022630"/>
    </source>
</evidence>
<dbReference type="SMART" id="SM00033">
    <property type="entry name" value="CH"/>
    <property type="match status" value="1"/>
</dbReference>
<keyword evidence="11" id="KW-0967">Endosome</keyword>
<comment type="cofactor">
    <cofactor evidence="1">
        <name>FAD</name>
        <dbReference type="ChEBI" id="CHEBI:57692"/>
    </cofactor>
</comment>
<dbReference type="InterPro" id="IPR001781">
    <property type="entry name" value="Znf_LIM"/>
</dbReference>
<dbReference type="PROSITE" id="PS00478">
    <property type="entry name" value="LIM_DOMAIN_1"/>
    <property type="match status" value="1"/>
</dbReference>
<keyword evidence="7" id="KW-0963">Cytoplasm</keyword>
<evidence type="ECO:0000256" key="1">
    <source>
        <dbReference type="ARBA" id="ARBA00001974"/>
    </source>
</evidence>
<protein>
    <recommendedName>
        <fullName evidence="6">F-actin monooxygenase</fullName>
        <ecNumber evidence="6">1.14.13.225</ecNumber>
    </recommendedName>
</protein>
<feature type="compositionally biased region" description="Pro residues" evidence="23">
    <location>
        <begin position="909"/>
        <end position="918"/>
    </location>
</feature>
<keyword evidence="8" id="KW-0597">Phosphoprotein</keyword>
<evidence type="ECO:0000256" key="13">
    <source>
        <dbReference type="ARBA" id="ARBA00022833"/>
    </source>
</evidence>
<keyword evidence="18" id="KW-0175">Coiled coil</keyword>
<dbReference type="InterPro" id="IPR001715">
    <property type="entry name" value="CH_dom"/>
</dbReference>
<keyword evidence="20" id="KW-0539">Nucleus</keyword>
<dbReference type="SUPFAM" id="SSF57716">
    <property type="entry name" value="Glucocorticoid receptor-like (DNA-binding domain)"/>
    <property type="match status" value="2"/>
</dbReference>
<evidence type="ECO:0000313" key="26">
    <source>
        <dbReference type="Ensembl" id="ENSSAUP00010006662.1"/>
    </source>
</evidence>
<feature type="domain" description="LIM zinc-binding" evidence="25">
    <location>
        <begin position="1167"/>
        <end position="1229"/>
    </location>
</feature>
<evidence type="ECO:0000256" key="22">
    <source>
        <dbReference type="PROSITE-ProRule" id="PRU00125"/>
    </source>
</evidence>
<dbReference type="GO" id="GO:0120501">
    <property type="term" value="F:F-actin monooxygenase activity"/>
    <property type="evidence" value="ECO:0007669"/>
    <property type="project" value="UniProtKB-EC"/>
</dbReference>
<dbReference type="GO" id="GO:0005634">
    <property type="term" value="C:nucleus"/>
    <property type="evidence" value="ECO:0007669"/>
    <property type="project" value="UniProtKB-SubCell"/>
</dbReference>
<evidence type="ECO:0000256" key="4">
    <source>
        <dbReference type="ARBA" id="ARBA00004496"/>
    </source>
</evidence>
<evidence type="ECO:0000313" key="27">
    <source>
        <dbReference type="Proteomes" id="UP000472265"/>
    </source>
</evidence>
<feature type="compositionally biased region" description="Basic and acidic residues" evidence="23">
    <location>
        <begin position="885"/>
        <end position="898"/>
    </location>
</feature>
<name>A0A671U1B7_SPAAU</name>
<keyword evidence="17 22" id="KW-0440">LIM domain</keyword>
<dbReference type="Pfam" id="PF00412">
    <property type="entry name" value="LIM"/>
    <property type="match status" value="1"/>
</dbReference>
<dbReference type="Gene3D" id="1.10.418.10">
    <property type="entry name" value="Calponin-like domain"/>
    <property type="match status" value="1"/>
</dbReference>
<evidence type="ECO:0000256" key="5">
    <source>
        <dbReference type="ARBA" id="ARBA00008223"/>
    </source>
</evidence>
<dbReference type="SUPFAM" id="SSF51905">
    <property type="entry name" value="FAD/NAD(P)-binding domain"/>
    <property type="match status" value="1"/>
</dbReference>
<dbReference type="SMART" id="SM00132">
    <property type="entry name" value="LIM"/>
    <property type="match status" value="1"/>
</dbReference>
<dbReference type="GeneTree" id="ENSGT00940000158780"/>
<keyword evidence="13 22" id="KW-0862">Zinc</keyword>
<dbReference type="GO" id="GO:0005768">
    <property type="term" value="C:endosome"/>
    <property type="evidence" value="ECO:0007669"/>
    <property type="project" value="UniProtKB-SubCell"/>
</dbReference>
<evidence type="ECO:0000256" key="3">
    <source>
        <dbReference type="ARBA" id="ARBA00004177"/>
    </source>
</evidence>
<feature type="compositionally biased region" description="Basic and acidic residues" evidence="23">
    <location>
        <begin position="867"/>
        <end position="877"/>
    </location>
</feature>
<evidence type="ECO:0000256" key="7">
    <source>
        <dbReference type="ARBA" id="ARBA00022490"/>
    </source>
</evidence>
<dbReference type="GO" id="GO:0003779">
    <property type="term" value="F:actin binding"/>
    <property type="evidence" value="ECO:0007669"/>
    <property type="project" value="UniProtKB-KW"/>
</dbReference>
<dbReference type="InterPro" id="IPR050540">
    <property type="entry name" value="F-actin_Monoox_Mical"/>
</dbReference>
<evidence type="ECO:0000256" key="14">
    <source>
        <dbReference type="ARBA" id="ARBA00022857"/>
    </source>
</evidence>
<feature type="compositionally biased region" description="Acidic residues" evidence="23">
    <location>
        <begin position="749"/>
        <end position="764"/>
    </location>
</feature>
<comment type="subcellular location">
    <subcellularLocation>
        <location evidence="4">Cytoplasm</location>
    </subcellularLocation>
    <subcellularLocation>
        <location evidence="3">Endosome</location>
    </subcellularLocation>
    <subcellularLocation>
        <location evidence="2">Nucleus</location>
    </subcellularLocation>
</comment>
<dbReference type="PRINTS" id="PR00420">
    <property type="entry name" value="RNGMNOXGNASE"/>
</dbReference>
<dbReference type="PANTHER" id="PTHR23167">
    <property type="entry name" value="CALPONIN HOMOLOGY DOMAIN-CONTAINING PROTEIN DDB_G0272472-RELATED"/>
    <property type="match status" value="1"/>
</dbReference>
<evidence type="ECO:0000256" key="6">
    <source>
        <dbReference type="ARBA" id="ARBA00012709"/>
    </source>
</evidence>
<comment type="similarity">
    <text evidence="5">Belongs to the Mical family.</text>
</comment>
<dbReference type="PANTHER" id="PTHR23167:SF39">
    <property type="entry name" value="[F-ACTIN]-MONOOXYGENASE MICAL2"/>
    <property type="match status" value="1"/>
</dbReference>
<feature type="compositionally biased region" description="Polar residues" evidence="23">
    <location>
        <begin position="852"/>
        <end position="866"/>
    </location>
</feature>
<feature type="region of interest" description="Disordered" evidence="23">
    <location>
        <begin position="1058"/>
        <end position="1079"/>
    </location>
</feature>
<evidence type="ECO:0000256" key="10">
    <source>
        <dbReference type="ARBA" id="ARBA00022723"/>
    </source>
</evidence>
<keyword evidence="27" id="KW-1185">Reference proteome</keyword>
<reference evidence="26" key="2">
    <citation type="submission" date="2025-08" db="UniProtKB">
        <authorList>
            <consortium name="Ensembl"/>
        </authorList>
    </citation>
    <scope>IDENTIFICATION</scope>
</reference>